<dbReference type="AlphaFoldDB" id="A0AAN7TSI4"/>
<accession>A0AAN7TSI4</accession>
<dbReference type="Pfam" id="PF11578">
    <property type="entry name" value="DUF3237"/>
    <property type="match status" value="1"/>
</dbReference>
<dbReference type="PANTHER" id="PTHR37315:SF1">
    <property type="entry name" value="UPF0311 PROTEIN BLR7842"/>
    <property type="match status" value="1"/>
</dbReference>
<sequence>MASKQKPLQPSIGSEFDDIPLKMHVPQLEFIYRLQCEMAKENDHVGAAFGGTNERIVMPILGGTVKGPEISGIIQERSGADWGTAVQGTNYMRLDARYTLKTSDGYCIYVQSKGIFSPQREDFFAQGHPDTMSQKEVEWFTRLEFEAGPGPYSWLNSIFAIGVLGMHDRRIVIDAYRLTNFPGMRPAVLNARQEQTKL</sequence>
<gene>
    <name evidence="1" type="ORF">LTR62_001465</name>
</gene>
<name>A0AAN7TSI4_9PEZI</name>
<dbReference type="PANTHER" id="PTHR37315">
    <property type="entry name" value="UPF0311 PROTEIN BLR7842"/>
    <property type="match status" value="1"/>
</dbReference>
<evidence type="ECO:0000313" key="2">
    <source>
        <dbReference type="Proteomes" id="UP001310890"/>
    </source>
</evidence>
<proteinExistence type="predicted"/>
<evidence type="ECO:0000313" key="1">
    <source>
        <dbReference type="EMBL" id="KAK5115265.1"/>
    </source>
</evidence>
<reference evidence="1" key="1">
    <citation type="submission" date="2023-08" db="EMBL/GenBank/DDBJ databases">
        <title>Black Yeasts Isolated from many extreme environments.</title>
        <authorList>
            <person name="Coleine C."/>
            <person name="Stajich J.E."/>
            <person name="Selbmann L."/>
        </authorList>
    </citation>
    <scope>NUCLEOTIDE SEQUENCE</scope>
    <source>
        <strain evidence="1">CCFEE 5401</strain>
    </source>
</reference>
<dbReference type="InterPro" id="IPR020915">
    <property type="entry name" value="UPF0311"/>
</dbReference>
<dbReference type="Gene3D" id="2.40.160.20">
    <property type="match status" value="1"/>
</dbReference>
<comment type="caution">
    <text evidence="1">The sequence shown here is derived from an EMBL/GenBank/DDBJ whole genome shotgun (WGS) entry which is preliminary data.</text>
</comment>
<dbReference type="EMBL" id="JAVRRL010000013">
    <property type="protein sequence ID" value="KAK5115265.1"/>
    <property type="molecule type" value="Genomic_DNA"/>
</dbReference>
<dbReference type="Proteomes" id="UP001310890">
    <property type="component" value="Unassembled WGS sequence"/>
</dbReference>
<protein>
    <submittedName>
        <fullName evidence="1">Uncharacterized protein</fullName>
    </submittedName>
</protein>
<organism evidence="1 2">
    <name type="scientific">Meristemomyces frigidus</name>
    <dbReference type="NCBI Taxonomy" id="1508187"/>
    <lineage>
        <taxon>Eukaryota</taxon>
        <taxon>Fungi</taxon>
        <taxon>Dikarya</taxon>
        <taxon>Ascomycota</taxon>
        <taxon>Pezizomycotina</taxon>
        <taxon>Dothideomycetes</taxon>
        <taxon>Dothideomycetidae</taxon>
        <taxon>Mycosphaerellales</taxon>
        <taxon>Teratosphaeriaceae</taxon>
        <taxon>Meristemomyces</taxon>
    </lineage>
</organism>